<evidence type="ECO:0000313" key="2">
    <source>
        <dbReference type="Proteomes" id="UP000747013"/>
    </source>
</evidence>
<evidence type="ECO:0000313" key="1">
    <source>
        <dbReference type="EMBL" id="HJF87681.1"/>
    </source>
</evidence>
<organism evidence="1 2">
    <name type="scientific">Companilactobacillus farciminis</name>
    <dbReference type="NCBI Taxonomy" id="1612"/>
    <lineage>
        <taxon>Bacteria</taxon>
        <taxon>Bacillati</taxon>
        <taxon>Bacillota</taxon>
        <taxon>Bacilli</taxon>
        <taxon>Lactobacillales</taxon>
        <taxon>Lactobacillaceae</taxon>
        <taxon>Companilactobacillus</taxon>
    </lineage>
</organism>
<sequence length="174" mass="20409">MGMKRKHVRDNRYEIFDKFVDSVCWSYGMADGSSWSNIFWNLDKIIELSGFDLKDQRTVSKLKRRMKDRLETIGEQMMLYGFEDGLASKQIDKEVSYGLKEDRFWLNPQTDNADLKLVEHKWQIDSDLQQGFFSPRIKEFDQLFGSYAEANSAIEAYVADHASQIKATKKFSDY</sequence>
<comment type="caution">
    <text evidence="1">The sequence shown here is derived from an EMBL/GenBank/DDBJ whole genome shotgun (WGS) entry which is preliminary data.</text>
</comment>
<reference evidence="1" key="2">
    <citation type="submission" date="2021-09" db="EMBL/GenBank/DDBJ databases">
        <authorList>
            <person name="Gilroy R."/>
        </authorList>
    </citation>
    <scope>NUCLEOTIDE SEQUENCE</scope>
    <source>
        <strain evidence="1">7886</strain>
    </source>
</reference>
<name>A0A921HTH5_9LACO</name>
<dbReference type="Proteomes" id="UP000747013">
    <property type="component" value="Unassembled WGS sequence"/>
</dbReference>
<gene>
    <name evidence="1" type="ORF">K8V88_09630</name>
</gene>
<proteinExistence type="predicted"/>
<dbReference type="EMBL" id="DYWC01000225">
    <property type="protein sequence ID" value="HJF87681.1"/>
    <property type="molecule type" value="Genomic_DNA"/>
</dbReference>
<protein>
    <submittedName>
        <fullName evidence="1">Uncharacterized protein</fullName>
    </submittedName>
</protein>
<dbReference type="AlphaFoldDB" id="A0A921HTH5"/>
<accession>A0A921HTH5</accession>
<reference evidence="1" key="1">
    <citation type="journal article" date="2021" name="PeerJ">
        <title>Extensive microbial diversity within the chicken gut microbiome revealed by metagenomics and culture.</title>
        <authorList>
            <person name="Gilroy R."/>
            <person name="Ravi A."/>
            <person name="Getino M."/>
            <person name="Pursley I."/>
            <person name="Horton D.L."/>
            <person name="Alikhan N.F."/>
            <person name="Baker D."/>
            <person name="Gharbi K."/>
            <person name="Hall N."/>
            <person name="Watson M."/>
            <person name="Adriaenssens E.M."/>
            <person name="Foster-Nyarko E."/>
            <person name="Jarju S."/>
            <person name="Secka A."/>
            <person name="Antonio M."/>
            <person name="Oren A."/>
            <person name="Chaudhuri R.R."/>
            <person name="La Ragione R."/>
            <person name="Hildebrand F."/>
            <person name="Pallen M.J."/>
        </authorList>
    </citation>
    <scope>NUCLEOTIDE SEQUENCE</scope>
    <source>
        <strain evidence="1">7886</strain>
    </source>
</reference>
<feature type="non-terminal residue" evidence="1">
    <location>
        <position position="174"/>
    </location>
</feature>